<accession>A0ACC1RX52</accession>
<comment type="caution">
    <text evidence="1">The sequence shown here is derived from an EMBL/GenBank/DDBJ whole genome shotgun (WGS) entry which is preliminary data.</text>
</comment>
<name>A0ACC1RX52_9HYPO</name>
<dbReference type="Proteomes" id="UP001148629">
    <property type="component" value="Unassembled WGS sequence"/>
</dbReference>
<protein>
    <submittedName>
        <fullName evidence="1">Uncharacterized protein</fullName>
    </submittedName>
</protein>
<sequence>MPPKASPASAWQGAPPVAEDGFAFANGDFFAEASGHNRHRRATPQELQTHFASGSDKDHPAHWFEAQLVHYGLQPSKTKGIEGAGARHEARGQTEEGVDKERPRGQKGNQSYDGCWDEECHHFGYQEKGDR</sequence>
<proteinExistence type="predicted"/>
<evidence type="ECO:0000313" key="1">
    <source>
        <dbReference type="EMBL" id="KAJ3527565.1"/>
    </source>
</evidence>
<keyword evidence="2" id="KW-1185">Reference proteome</keyword>
<evidence type="ECO:0000313" key="2">
    <source>
        <dbReference type="Proteomes" id="UP001148629"/>
    </source>
</evidence>
<gene>
    <name evidence="1" type="ORF">NM208_g10639</name>
</gene>
<organism evidence="1 2">
    <name type="scientific">Fusarium decemcellulare</name>
    <dbReference type="NCBI Taxonomy" id="57161"/>
    <lineage>
        <taxon>Eukaryota</taxon>
        <taxon>Fungi</taxon>
        <taxon>Dikarya</taxon>
        <taxon>Ascomycota</taxon>
        <taxon>Pezizomycotina</taxon>
        <taxon>Sordariomycetes</taxon>
        <taxon>Hypocreomycetidae</taxon>
        <taxon>Hypocreales</taxon>
        <taxon>Nectriaceae</taxon>
        <taxon>Fusarium</taxon>
        <taxon>Fusarium decemcellulare species complex</taxon>
    </lineage>
</organism>
<reference evidence="1" key="1">
    <citation type="submission" date="2022-08" db="EMBL/GenBank/DDBJ databases">
        <title>Genome Sequence of Fusarium decemcellulare.</title>
        <authorList>
            <person name="Buettner E."/>
        </authorList>
    </citation>
    <scope>NUCLEOTIDE SEQUENCE</scope>
    <source>
        <strain evidence="1">Babe19</strain>
    </source>
</reference>
<dbReference type="EMBL" id="JANRMS010001539">
    <property type="protein sequence ID" value="KAJ3527565.1"/>
    <property type="molecule type" value="Genomic_DNA"/>
</dbReference>